<protein>
    <recommendedName>
        <fullName evidence="1">DDE-1 domain-containing protein</fullName>
    </recommendedName>
</protein>
<organism evidence="2 3">
    <name type="scientific">Sphaerobolus stellatus (strain SS14)</name>
    <dbReference type="NCBI Taxonomy" id="990650"/>
    <lineage>
        <taxon>Eukaryota</taxon>
        <taxon>Fungi</taxon>
        <taxon>Dikarya</taxon>
        <taxon>Basidiomycota</taxon>
        <taxon>Agaricomycotina</taxon>
        <taxon>Agaricomycetes</taxon>
        <taxon>Phallomycetidae</taxon>
        <taxon>Geastrales</taxon>
        <taxon>Sphaerobolaceae</taxon>
        <taxon>Sphaerobolus</taxon>
    </lineage>
</organism>
<dbReference type="AlphaFoldDB" id="A0A0C9V305"/>
<name>A0A0C9V305_SPHS4</name>
<dbReference type="HOGENOM" id="CLU_013929_2_2_1"/>
<evidence type="ECO:0000313" key="3">
    <source>
        <dbReference type="Proteomes" id="UP000054279"/>
    </source>
</evidence>
<keyword evidence="3" id="KW-1185">Reference proteome</keyword>
<dbReference type="GO" id="GO:0005634">
    <property type="term" value="C:nucleus"/>
    <property type="evidence" value="ECO:0007669"/>
    <property type="project" value="TreeGrafter"/>
</dbReference>
<evidence type="ECO:0000259" key="1">
    <source>
        <dbReference type="Pfam" id="PF03184"/>
    </source>
</evidence>
<dbReference type="InterPro" id="IPR050863">
    <property type="entry name" value="CenT-Element_Derived"/>
</dbReference>
<dbReference type="Pfam" id="PF03184">
    <property type="entry name" value="DDE_1"/>
    <property type="match status" value="1"/>
</dbReference>
<dbReference type="InterPro" id="IPR004875">
    <property type="entry name" value="DDE_SF_endonuclease_dom"/>
</dbReference>
<gene>
    <name evidence="2" type="ORF">M422DRAFT_185270</name>
</gene>
<dbReference type="EMBL" id="KN837235">
    <property type="protein sequence ID" value="KIJ31871.1"/>
    <property type="molecule type" value="Genomic_DNA"/>
</dbReference>
<dbReference type="OrthoDB" id="2917041at2759"/>
<dbReference type="PANTHER" id="PTHR19303">
    <property type="entry name" value="TRANSPOSON"/>
    <property type="match status" value="1"/>
</dbReference>
<reference evidence="2 3" key="1">
    <citation type="submission" date="2014-06" db="EMBL/GenBank/DDBJ databases">
        <title>Evolutionary Origins and Diversification of the Mycorrhizal Mutualists.</title>
        <authorList>
            <consortium name="DOE Joint Genome Institute"/>
            <consortium name="Mycorrhizal Genomics Consortium"/>
            <person name="Kohler A."/>
            <person name="Kuo A."/>
            <person name="Nagy L.G."/>
            <person name="Floudas D."/>
            <person name="Copeland A."/>
            <person name="Barry K.W."/>
            <person name="Cichocki N."/>
            <person name="Veneault-Fourrey C."/>
            <person name="LaButti K."/>
            <person name="Lindquist E.A."/>
            <person name="Lipzen A."/>
            <person name="Lundell T."/>
            <person name="Morin E."/>
            <person name="Murat C."/>
            <person name="Riley R."/>
            <person name="Ohm R."/>
            <person name="Sun H."/>
            <person name="Tunlid A."/>
            <person name="Henrissat B."/>
            <person name="Grigoriev I.V."/>
            <person name="Hibbett D.S."/>
            <person name="Martin F."/>
        </authorList>
    </citation>
    <scope>NUCLEOTIDE SEQUENCE [LARGE SCALE GENOMIC DNA]</scope>
    <source>
        <strain evidence="2 3">SS14</strain>
    </source>
</reference>
<sequence>MDESGFPPESACTQRVIGCRGSKIQHKQGSANRENVTVLVTICADGTVLKPTIIFKGKNLQRGWGENNISQASFACSPNGWTDGELALKWMIDDFDAQTCEKAGGRLRCLFLDGHSSHYIPELLQYAIDHRIVILGYPPHCTHALQGLDVVCFACMKQAWCDAIDTFEAQHNRGINKKDFAGVFGSAFLKVFTPNTVKAAFEKTGFYPFNPSVITSSQMKPSEPHSTQSHGALIFKQTSPIKAIVDAWRIPEDICEPATPTRHGISERDPNIDPSLYSPNQIAQRMQAALSHTRSGSFLV</sequence>
<evidence type="ECO:0000313" key="2">
    <source>
        <dbReference type="EMBL" id="KIJ31871.1"/>
    </source>
</evidence>
<dbReference type="PANTHER" id="PTHR19303:SF74">
    <property type="entry name" value="POGO TRANSPOSABLE ELEMENT WITH KRAB DOMAIN"/>
    <property type="match status" value="1"/>
</dbReference>
<accession>A0A0C9V305</accession>
<feature type="domain" description="DDE-1" evidence="1">
    <location>
        <begin position="35"/>
        <end position="164"/>
    </location>
</feature>
<dbReference type="GO" id="GO:0003677">
    <property type="term" value="F:DNA binding"/>
    <property type="evidence" value="ECO:0007669"/>
    <property type="project" value="TreeGrafter"/>
</dbReference>
<dbReference type="Proteomes" id="UP000054279">
    <property type="component" value="Unassembled WGS sequence"/>
</dbReference>
<proteinExistence type="predicted"/>
<feature type="non-terminal residue" evidence="2">
    <location>
        <position position="300"/>
    </location>
</feature>